<gene>
    <name evidence="5" type="ORF">GCM10011511_25810</name>
</gene>
<accession>A0A8J2UDT4</accession>
<evidence type="ECO:0000259" key="4">
    <source>
        <dbReference type="PROSITE" id="PS01124"/>
    </source>
</evidence>
<dbReference type="SUPFAM" id="SSF51215">
    <property type="entry name" value="Regulatory protein AraC"/>
    <property type="match status" value="1"/>
</dbReference>
<dbReference type="GO" id="GO:0003700">
    <property type="term" value="F:DNA-binding transcription factor activity"/>
    <property type="evidence" value="ECO:0007669"/>
    <property type="project" value="InterPro"/>
</dbReference>
<evidence type="ECO:0000256" key="2">
    <source>
        <dbReference type="ARBA" id="ARBA00023125"/>
    </source>
</evidence>
<reference evidence="5" key="2">
    <citation type="submission" date="2020-09" db="EMBL/GenBank/DDBJ databases">
        <authorList>
            <person name="Sun Q."/>
            <person name="Zhou Y."/>
        </authorList>
    </citation>
    <scope>NUCLEOTIDE SEQUENCE</scope>
    <source>
        <strain evidence="5">CGMCC 1.15448</strain>
    </source>
</reference>
<dbReference type="RefSeq" id="WP_188932147.1">
    <property type="nucleotide sequence ID" value="NZ_BMJC01000002.1"/>
</dbReference>
<dbReference type="PANTHER" id="PTHR43280:SF32">
    <property type="entry name" value="TRANSCRIPTIONAL REGULATORY PROTEIN"/>
    <property type="match status" value="1"/>
</dbReference>
<dbReference type="InterPro" id="IPR009057">
    <property type="entry name" value="Homeodomain-like_sf"/>
</dbReference>
<keyword evidence="2" id="KW-0238">DNA-binding</keyword>
<protein>
    <submittedName>
        <fullName evidence="5">AraC family transcriptional regulator</fullName>
    </submittedName>
</protein>
<feature type="domain" description="HTH araC/xylS-type" evidence="4">
    <location>
        <begin position="192"/>
        <end position="290"/>
    </location>
</feature>
<dbReference type="PANTHER" id="PTHR43280">
    <property type="entry name" value="ARAC-FAMILY TRANSCRIPTIONAL REGULATOR"/>
    <property type="match status" value="1"/>
</dbReference>
<keyword evidence="1" id="KW-0805">Transcription regulation</keyword>
<sequence length="300" mass="35547">MPQKSMPVYDIDDFKYLGLEDNFYANTFREHLTQHSHIILAPHRHTFYLCVLFTCGKGVHEIDFHKYDIRPGSVFLLFPGQVHNWRVSDDTDGYILFHKKEFYNMNFIHEKVEHFPFFNCIQNAPLLRLKPQQVDTIEPVFKEIVEEYRSQELMRMQKIGSLLNVLYIDLSRMYIPSDLRATKIETQLAHVRRLEKLIDDHFRETKSPAKYAEMMFMSEKNLNRVCKSCLAKTVSEVISDKIMVEAKRMLIYSELTVAQVATELGYLDNSYFTRMFKRKTGLTPLEFQKTYRNNLERKSG</sequence>
<comment type="caution">
    <text evidence="5">The sequence shown here is derived from an EMBL/GenBank/DDBJ whole genome shotgun (WGS) entry which is preliminary data.</text>
</comment>
<dbReference type="EMBL" id="BMJC01000002">
    <property type="protein sequence ID" value="GGB01335.1"/>
    <property type="molecule type" value="Genomic_DNA"/>
</dbReference>
<evidence type="ECO:0000313" key="5">
    <source>
        <dbReference type="EMBL" id="GGB01335.1"/>
    </source>
</evidence>
<dbReference type="Pfam" id="PF12833">
    <property type="entry name" value="HTH_18"/>
    <property type="match status" value="1"/>
</dbReference>
<dbReference type="InterPro" id="IPR014710">
    <property type="entry name" value="RmlC-like_jellyroll"/>
</dbReference>
<name>A0A8J2UDT4_9BACT</name>
<evidence type="ECO:0000256" key="1">
    <source>
        <dbReference type="ARBA" id="ARBA00023015"/>
    </source>
</evidence>
<keyword evidence="3" id="KW-0804">Transcription</keyword>
<proteinExistence type="predicted"/>
<dbReference type="Pfam" id="PF02311">
    <property type="entry name" value="AraC_binding"/>
    <property type="match status" value="1"/>
</dbReference>
<dbReference type="SUPFAM" id="SSF46689">
    <property type="entry name" value="Homeodomain-like"/>
    <property type="match status" value="1"/>
</dbReference>
<dbReference type="InterPro" id="IPR018060">
    <property type="entry name" value="HTH_AraC"/>
</dbReference>
<dbReference type="Gene3D" id="1.10.10.60">
    <property type="entry name" value="Homeodomain-like"/>
    <property type="match status" value="1"/>
</dbReference>
<evidence type="ECO:0000256" key="3">
    <source>
        <dbReference type="ARBA" id="ARBA00023163"/>
    </source>
</evidence>
<evidence type="ECO:0000313" key="6">
    <source>
        <dbReference type="Proteomes" id="UP000607559"/>
    </source>
</evidence>
<organism evidence="5 6">
    <name type="scientific">Puia dinghuensis</name>
    <dbReference type="NCBI Taxonomy" id="1792502"/>
    <lineage>
        <taxon>Bacteria</taxon>
        <taxon>Pseudomonadati</taxon>
        <taxon>Bacteroidota</taxon>
        <taxon>Chitinophagia</taxon>
        <taxon>Chitinophagales</taxon>
        <taxon>Chitinophagaceae</taxon>
        <taxon>Puia</taxon>
    </lineage>
</organism>
<dbReference type="SMART" id="SM00342">
    <property type="entry name" value="HTH_ARAC"/>
    <property type="match status" value="1"/>
</dbReference>
<dbReference type="InterPro" id="IPR003313">
    <property type="entry name" value="AraC-bd"/>
</dbReference>
<dbReference type="Gene3D" id="2.60.120.10">
    <property type="entry name" value="Jelly Rolls"/>
    <property type="match status" value="1"/>
</dbReference>
<dbReference type="InterPro" id="IPR020449">
    <property type="entry name" value="Tscrpt_reg_AraC-type_HTH"/>
</dbReference>
<keyword evidence="6" id="KW-1185">Reference proteome</keyword>
<dbReference type="PRINTS" id="PR00032">
    <property type="entry name" value="HTHARAC"/>
</dbReference>
<reference evidence="5" key="1">
    <citation type="journal article" date="2014" name="Int. J. Syst. Evol. Microbiol.">
        <title>Complete genome sequence of Corynebacterium casei LMG S-19264T (=DSM 44701T), isolated from a smear-ripened cheese.</title>
        <authorList>
            <consortium name="US DOE Joint Genome Institute (JGI-PGF)"/>
            <person name="Walter F."/>
            <person name="Albersmeier A."/>
            <person name="Kalinowski J."/>
            <person name="Ruckert C."/>
        </authorList>
    </citation>
    <scope>NUCLEOTIDE SEQUENCE</scope>
    <source>
        <strain evidence="5">CGMCC 1.15448</strain>
    </source>
</reference>
<dbReference type="AlphaFoldDB" id="A0A8J2UDT4"/>
<dbReference type="InterPro" id="IPR037923">
    <property type="entry name" value="HTH-like"/>
</dbReference>
<dbReference type="Proteomes" id="UP000607559">
    <property type="component" value="Unassembled WGS sequence"/>
</dbReference>
<dbReference type="PROSITE" id="PS01124">
    <property type="entry name" value="HTH_ARAC_FAMILY_2"/>
    <property type="match status" value="1"/>
</dbReference>
<dbReference type="GO" id="GO:0043565">
    <property type="term" value="F:sequence-specific DNA binding"/>
    <property type="evidence" value="ECO:0007669"/>
    <property type="project" value="InterPro"/>
</dbReference>